<reference evidence="1" key="1">
    <citation type="submission" date="2021-02" db="EMBL/GenBank/DDBJ databases">
        <authorList>
            <person name="Dougan E. K."/>
            <person name="Rhodes N."/>
            <person name="Thang M."/>
            <person name="Chan C."/>
        </authorList>
    </citation>
    <scope>NUCLEOTIDE SEQUENCE</scope>
</reference>
<evidence type="ECO:0000313" key="2">
    <source>
        <dbReference type="Proteomes" id="UP000654075"/>
    </source>
</evidence>
<comment type="caution">
    <text evidence="1">The sequence shown here is derived from an EMBL/GenBank/DDBJ whole genome shotgun (WGS) entry which is preliminary data.</text>
</comment>
<protein>
    <submittedName>
        <fullName evidence="1">Uncharacterized protein</fullName>
    </submittedName>
</protein>
<accession>A0A813G5Y2</accession>
<dbReference type="EMBL" id="CAJNNV010026468">
    <property type="protein sequence ID" value="CAE8618264.1"/>
    <property type="molecule type" value="Genomic_DNA"/>
</dbReference>
<name>A0A813G5Y2_POLGL</name>
<dbReference type="AlphaFoldDB" id="A0A813G5Y2"/>
<sequence>QPFYRKGTEALQPFAFAGTCHHVKPSKASGEYFAGDIRIGHWYVVAPKISSLKQLSNFEPCKAYAVEGWWLDNMLKAGRLTHTYLELAVNIGFQKRLMDVRASERYEKELAVFTDCGRGVCRTNNARITPQYAAALEADSLRAFWGNDAATQCGNLADVFPHETAVSWIRRELVRTTPTKAWQETRLEYGKLLREVCAALSASNNVEALCRCFPKRLADLLGRHGDRLMH</sequence>
<organism evidence="1 2">
    <name type="scientific">Polarella glacialis</name>
    <name type="common">Dinoflagellate</name>
    <dbReference type="NCBI Taxonomy" id="89957"/>
    <lineage>
        <taxon>Eukaryota</taxon>
        <taxon>Sar</taxon>
        <taxon>Alveolata</taxon>
        <taxon>Dinophyceae</taxon>
        <taxon>Suessiales</taxon>
        <taxon>Suessiaceae</taxon>
        <taxon>Polarella</taxon>
    </lineage>
</organism>
<gene>
    <name evidence="1" type="ORF">PGLA1383_LOCUS35898</name>
</gene>
<evidence type="ECO:0000313" key="1">
    <source>
        <dbReference type="EMBL" id="CAE8618264.1"/>
    </source>
</evidence>
<dbReference type="Proteomes" id="UP000654075">
    <property type="component" value="Unassembled WGS sequence"/>
</dbReference>
<keyword evidence="2" id="KW-1185">Reference proteome</keyword>
<feature type="non-terminal residue" evidence="1">
    <location>
        <position position="1"/>
    </location>
</feature>
<proteinExistence type="predicted"/>
<dbReference type="OrthoDB" id="442511at2759"/>